<dbReference type="EMBL" id="JARPMG010000001">
    <property type="protein sequence ID" value="KAJ8103930.1"/>
    <property type="molecule type" value="Genomic_DNA"/>
</dbReference>
<feature type="compositionally biased region" description="Polar residues" evidence="2">
    <location>
        <begin position="225"/>
        <end position="240"/>
    </location>
</feature>
<proteinExistence type="predicted"/>
<gene>
    <name evidence="3" type="ORF">POJ06DRAFT_9577</name>
</gene>
<dbReference type="Proteomes" id="UP001217417">
    <property type="component" value="Unassembled WGS sequence"/>
</dbReference>
<sequence>MHDAATHSFLSQIPLIISPFLKIPQPVALPFNYAPLPRGLPPSSAALFNEVKAVVASVEEQLRLATEQQNRAKQKVSQWESDVLRQETMEQRRIAPGYLDSDVHILHPTHPGVEPDGTAVPAYTTPQPPQQTSFYEPTAQHVSAASATTSLPSYSSPAHITPPSSQYVYRQQQPASMHPYTSSIASSASSSTPSLNGYGAISSPLYAQAQNGPHLSLSRAPSYRNEASTYQGQHTPTYEVSSHQHQSSATSQRSSPVAQQPPSVQIQASLAPPARVGSPSPPGPPLPPKPPVEFVSRPLRISSMRKPLVSEFPWSSTASFAARTFASTIGGISSMDSKYTIAPSSSSRTDASSLYEGASFRRSSLPRLDSYRSRDTAYNSLDTKLSEYLGSSNVNANASDYKSPSYSTLQHMGYSLPPEKSSYDMLSGLNFSSPAEHESVGLIDLDEDSAQAQTPAPAAPSLAAPITNSFSVPGTITSSSSAALTSNFPDYLSDDRFNSPANESTAAPQSQVDLRTSAGRFKFSANYLDDDCDGAEASNADDLYGQQEMKTVTADDESDDDFSSLTQRQSALSHLAQAEDIETLVDESEINYDASSVMEDNTVAEPAETQSAEEQLEHDDAEIDEMLRKLQEEIDMEEKAAARAKREARLKALEEAEAAKAADAVEAAEAAEVFSDETAAEDLVEDTQQRECCSRCCWWAGIFGEI</sequence>
<name>A0AAD7VWT4_9ASCO</name>
<feature type="compositionally biased region" description="Low complexity" evidence="2">
    <location>
        <begin position="241"/>
        <end position="255"/>
    </location>
</feature>
<keyword evidence="4" id="KW-1185">Reference proteome</keyword>
<feature type="compositionally biased region" description="Low complexity" evidence="2">
    <location>
        <begin position="181"/>
        <end position="193"/>
    </location>
</feature>
<dbReference type="PANTHER" id="PTHR42089:SF1">
    <property type="entry name" value="YALI0F09427P"/>
    <property type="match status" value="1"/>
</dbReference>
<feature type="region of interest" description="Disordered" evidence="2">
    <location>
        <begin position="113"/>
        <end position="193"/>
    </location>
</feature>
<feature type="compositionally biased region" description="Pro residues" evidence="2">
    <location>
        <begin position="279"/>
        <end position="291"/>
    </location>
</feature>
<feature type="region of interest" description="Disordered" evidence="2">
    <location>
        <begin position="494"/>
        <end position="513"/>
    </location>
</feature>
<feature type="compositionally biased region" description="Polar residues" evidence="2">
    <location>
        <begin position="140"/>
        <end position="175"/>
    </location>
</feature>
<feature type="compositionally biased region" description="Polar residues" evidence="2">
    <location>
        <begin position="499"/>
        <end position="513"/>
    </location>
</feature>
<dbReference type="PANTHER" id="PTHR42089">
    <property type="entry name" value="YALI0F09427P"/>
    <property type="match status" value="1"/>
</dbReference>
<comment type="caution">
    <text evidence="3">The sequence shown here is derived from an EMBL/GenBank/DDBJ whole genome shotgun (WGS) entry which is preliminary data.</text>
</comment>
<protein>
    <submittedName>
        <fullName evidence="3">Uncharacterized protein</fullName>
    </submittedName>
</protein>
<feature type="compositionally biased region" description="Polar residues" evidence="2">
    <location>
        <begin position="256"/>
        <end position="268"/>
    </location>
</feature>
<feature type="coiled-coil region" evidence="1">
    <location>
        <begin position="609"/>
        <end position="671"/>
    </location>
</feature>
<accession>A0AAD7VWT4</accession>
<dbReference type="GeneID" id="80886972"/>
<feature type="region of interest" description="Disordered" evidence="2">
    <location>
        <begin position="224"/>
        <end position="293"/>
    </location>
</feature>
<evidence type="ECO:0000256" key="2">
    <source>
        <dbReference type="SAM" id="MobiDB-lite"/>
    </source>
</evidence>
<keyword evidence="1" id="KW-0175">Coiled coil</keyword>
<evidence type="ECO:0000313" key="4">
    <source>
        <dbReference type="Proteomes" id="UP001217417"/>
    </source>
</evidence>
<dbReference type="RefSeq" id="XP_056047380.1">
    <property type="nucleotide sequence ID" value="XM_056191806.1"/>
</dbReference>
<dbReference type="AlphaFoldDB" id="A0AAD7VWT4"/>
<reference evidence="3" key="1">
    <citation type="submission" date="2023-03" db="EMBL/GenBank/DDBJ databases">
        <title>Near-Complete genome sequence of Lipomyces tetrasporous NRRL Y-64009, an oleaginous yeast capable of growing on lignocellulosic hydrolysates.</title>
        <authorList>
            <consortium name="Lawrence Berkeley National Laboratory"/>
            <person name="Jagtap S.S."/>
            <person name="Liu J.-J."/>
            <person name="Walukiewicz H.E."/>
            <person name="Pangilinan J."/>
            <person name="Lipzen A."/>
            <person name="Ahrendt S."/>
            <person name="Koriabine M."/>
            <person name="Cobaugh K."/>
            <person name="Salamov A."/>
            <person name="Yoshinaga Y."/>
            <person name="Ng V."/>
            <person name="Daum C."/>
            <person name="Grigoriev I.V."/>
            <person name="Slininger P.J."/>
            <person name="Dien B.S."/>
            <person name="Jin Y.-S."/>
            <person name="Rao C.V."/>
        </authorList>
    </citation>
    <scope>NUCLEOTIDE SEQUENCE</scope>
    <source>
        <strain evidence="3">NRRL Y-64009</strain>
    </source>
</reference>
<evidence type="ECO:0000313" key="3">
    <source>
        <dbReference type="EMBL" id="KAJ8103930.1"/>
    </source>
</evidence>
<evidence type="ECO:0000256" key="1">
    <source>
        <dbReference type="SAM" id="Coils"/>
    </source>
</evidence>
<feature type="coiled-coil region" evidence="1">
    <location>
        <begin position="48"/>
        <end position="82"/>
    </location>
</feature>
<organism evidence="3 4">
    <name type="scientific">Lipomyces tetrasporus</name>
    <dbReference type="NCBI Taxonomy" id="54092"/>
    <lineage>
        <taxon>Eukaryota</taxon>
        <taxon>Fungi</taxon>
        <taxon>Dikarya</taxon>
        <taxon>Ascomycota</taxon>
        <taxon>Saccharomycotina</taxon>
        <taxon>Lipomycetes</taxon>
        <taxon>Lipomycetales</taxon>
        <taxon>Lipomycetaceae</taxon>
        <taxon>Lipomyces</taxon>
    </lineage>
</organism>